<dbReference type="Gene3D" id="3.30.420.10">
    <property type="entry name" value="Ribonuclease H-like superfamily/Ribonuclease H"/>
    <property type="match status" value="1"/>
</dbReference>
<dbReference type="GO" id="GO:0016787">
    <property type="term" value="F:hydrolase activity"/>
    <property type="evidence" value="ECO:0007669"/>
    <property type="project" value="UniProtKB-KW"/>
</dbReference>
<feature type="non-terminal residue" evidence="4">
    <location>
        <position position="1"/>
    </location>
</feature>
<keyword evidence="5" id="KW-1185">Reference proteome</keyword>
<organism evidence="4 5">
    <name type="scientific">Cajanus cajan</name>
    <name type="common">Pigeon pea</name>
    <name type="synonym">Cajanus indicus</name>
    <dbReference type="NCBI Taxonomy" id="3821"/>
    <lineage>
        <taxon>Eukaryota</taxon>
        <taxon>Viridiplantae</taxon>
        <taxon>Streptophyta</taxon>
        <taxon>Embryophyta</taxon>
        <taxon>Tracheophyta</taxon>
        <taxon>Spermatophyta</taxon>
        <taxon>Magnoliopsida</taxon>
        <taxon>eudicotyledons</taxon>
        <taxon>Gunneridae</taxon>
        <taxon>Pentapetalae</taxon>
        <taxon>rosids</taxon>
        <taxon>fabids</taxon>
        <taxon>Fabales</taxon>
        <taxon>Fabaceae</taxon>
        <taxon>Papilionoideae</taxon>
        <taxon>50 kb inversion clade</taxon>
        <taxon>NPAAA clade</taxon>
        <taxon>indigoferoid/millettioid clade</taxon>
        <taxon>Phaseoleae</taxon>
        <taxon>Cajanus</taxon>
    </lineage>
</organism>
<dbReference type="Gramene" id="C.cajan_30040.t">
    <property type="protein sequence ID" value="C.cajan_30040.t"/>
    <property type="gene ID" value="C.cajan_30040"/>
</dbReference>
<accession>A0A151RU87</accession>
<proteinExistence type="predicted"/>
<dbReference type="InterPro" id="IPR043502">
    <property type="entry name" value="DNA/RNA_pol_sf"/>
</dbReference>
<dbReference type="GO" id="GO:0003676">
    <property type="term" value="F:nucleic acid binding"/>
    <property type="evidence" value="ECO:0007669"/>
    <property type="project" value="InterPro"/>
</dbReference>
<evidence type="ECO:0000256" key="2">
    <source>
        <dbReference type="ARBA" id="ARBA00022801"/>
    </source>
</evidence>
<dbReference type="SUPFAM" id="SSF53098">
    <property type="entry name" value="Ribonuclease H-like"/>
    <property type="match status" value="1"/>
</dbReference>
<dbReference type="PANTHER" id="PTHR42648">
    <property type="entry name" value="TRANSPOSASE, PUTATIVE-RELATED"/>
    <property type="match status" value="1"/>
</dbReference>
<dbReference type="InterPro" id="IPR012337">
    <property type="entry name" value="RNaseH-like_sf"/>
</dbReference>
<dbReference type="PROSITE" id="PS50994">
    <property type="entry name" value="INTEGRASE"/>
    <property type="match status" value="1"/>
</dbReference>
<dbReference type="PANTHER" id="PTHR42648:SF20">
    <property type="entry name" value="RNA-DIRECTED DNA POLYMERASE"/>
    <property type="match status" value="1"/>
</dbReference>
<keyword evidence="1" id="KW-0479">Metal-binding</keyword>
<dbReference type="EMBL" id="KQ483569">
    <property type="protein sequence ID" value="KYP46091.1"/>
    <property type="molecule type" value="Genomic_DNA"/>
</dbReference>
<evidence type="ECO:0000313" key="5">
    <source>
        <dbReference type="Proteomes" id="UP000075243"/>
    </source>
</evidence>
<dbReference type="Proteomes" id="UP000075243">
    <property type="component" value="Unassembled WGS sequence"/>
</dbReference>
<dbReference type="InterPro" id="IPR036397">
    <property type="entry name" value="RNaseH_sf"/>
</dbReference>
<name>A0A151RU87_CAJCA</name>
<evidence type="ECO:0000256" key="1">
    <source>
        <dbReference type="ARBA" id="ARBA00022723"/>
    </source>
</evidence>
<evidence type="ECO:0000259" key="3">
    <source>
        <dbReference type="PROSITE" id="PS50994"/>
    </source>
</evidence>
<dbReference type="InterPro" id="IPR001584">
    <property type="entry name" value="Integrase_cat-core"/>
</dbReference>
<gene>
    <name evidence="4" type="ORF">KK1_032326</name>
</gene>
<dbReference type="AlphaFoldDB" id="A0A151RU87"/>
<dbReference type="InterPro" id="IPR013103">
    <property type="entry name" value="RVT_2"/>
</dbReference>
<keyword evidence="2" id="KW-0378">Hydrolase</keyword>
<feature type="domain" description="Integrase catalytic" evidence="3">
    <location>
        <begin position="1"/>
        <end position="66"/>
    </location>
</feature>
<dbReference type="GO" id="GO:0015074">
    <property type="term" value="P:DNA integration"/>
    <property type="evidence" value="ECO:0007669"/>
    <property type="project" value="InterPro"/>
</dbReference>
<evidence type="ECO:0000313" key="4">
    <source>
        <dbReference type="EMBL" id="KYP46091.1"/>
    </source>
</evidence>
<dbReference type="Pfam" id="PF07727">
    <property type="entry name" value="RVT_2"/>
    <property type="match status" value="1"/>
</dbReference>
<sequence length="233" mass="26700">PYSPESNGVIERKNITLKEMMNALLISSSAPDNLWGEALLTACFLQNRISHKRIGKTPYELVLIALASIHMLVIHQIDVKTVFLNGEIEEEIYMTQLERCVVSSQKNKVCRLLKSLYGLKQAPKQWHEKFDQVLLNDGFTPNSPNRCVYTKSMNDDCVIICLYVNDMLIFGTCDDIMFKTKFFLTSKFDMKDMGEVSVILGVKVVRKGDSILLSQGYYVEKLLKKFDYYDLSL</sequence>
<protein>
    <submittedName>
        <fullName evidence="4">Retrovirus-related Pol polyprotein from transposon TNT 1-94</fullName>
    </submittedName>
</protein>
<dbReference type="InterPro" id="IPR039537">
    <property type="entry name" value="Retrotran_Ty1/copia-like"/>
</dbReference>
<dbReference type="GO" id="GO:0046872">
    <property type="term" value="F:metal ion binding"/>
    <property type="evidence" value="ECO:0007669"/>
    <property type="project" value="UniProtKB-KW"/>
</dbReference>
<dbReference type="SUPFAM" id="SSF56672">
    <property type="entry name" value="DNA/RNA polymerases"/>
    <property type="match status" value="1"/>
</dbReference>
<reference evidence="4" key="1">
    <citation type="journal article" date="2012" name="Nat. Biotechnol.">
        <title>Draft genome sequence of pigeonpea (Cajanus cajan), an orphan legume crop of resource-poor farmers.</title>
        <authorList>
            <person name="Varshney R.K."/>
            <person name="Chen W."/>
            <person name="Li Y."/>
            <person name="Bharti A.K."/>
            <person name="Saxena R.K."/>
            <person name="Schlueter J.A."/>
            <person name="Donoghue M.T."/>
            <person name="Azam S."/>
            <person name="Fan G."/>
            <person name="Whaley A.M."/>
            <person name="Farmer A.D."/>
            <person name="Sheridan J."/>
            <person name="Iwata A."/>
            <person name="Tuteja R."/>
            <person name="Penmetsa R.V."/>
            <person name="Wu W."/>
            <person name="Upadhyaya H.D."/>
            <person name="Yang S.P."/>
            <person name="Shah T."/>
            <person name="Saxena K.B."/>
            <person name="Michael T."/>
            <person name="McCombie W.R."/>
            <person name="Yang B."/>
            <person name="Zhang G."/>
            <person name="Yang H."/>
            <person name="Wang J."/>
            <person name="Spillane C."/>
            <person name="Cook D.R."/>
            <person name="May G.D."/>
            <person name="Xu X."/>
            <person name="Jackson S.A."/>
        </authorList>
    </citation>
    <scope>NUCLEOTIDE SEQUENCE [LARGE SCALE GENOMIC DNA]</scope>
</reference>